<protein>
    <submittedName>
        <fullName evidence="2">Uncharacterized protein</fullName>
    </submittedName>
</protein>
<dbReference type="Proteomes" id="UP000887565">
    <property type="component" value="Unplaced"/>
</dbReference>
<dbReference type="AlphaFoldDB" id="A0A915HPT6"/>
<dbReference type="WBParaSite" id="nRc.2.0.1.t03734-RA">
    <property type="protein sequence ID" value="nRc.2.0.1.t03734-RA"/>
    <property type="gene ID" value="nRc.2.0.1.g03734"/>
</dbReference>
<reference evidence="2" key="1">
    <citation type="submission" date="2022-11" db="UniProtKB">
        <authorList>
            <consortium name="WormBaseParasite"/>
        </authorList>
    </citation>
    <scope>IDENTIFICATION</scope>
</reference>
<dbReference type="Gene3D" id="1.10.357.40">
    <property type="entry name" value="YbiA-like"/>
    <property type="match status" value="1"/>
</dbReference>
<keyword evidence="1" id="KW-1185">Reference proteome</keyword>
<name>A0A915HPT6_ROMCU</name>
<accession>A0A915HPT6</accession>
<proteinExistence type="predicted"/>
<dbReference type="InterPro" id="IPR037238">
    <property type="entry name" value="YbiA-like_sf"/>
</dbReference>
<sequence length="77" mass="8364">MESNRILSHLHPTTISVGEQEFASVEHAYKYLKEFFLAQNIETRDSLCQSQKVADKETGICAGAVAGAHGVVDVASE</sequence>
<dbReference type="SUPFAM" id="SSF143990">
    <property type="entry name" value="YbiA-like"/>
    <property type="match status" value="1"/>
</dbReference>
<evidence type="ECO:0000313" key="1">
    <source>
        <dbReference type="Proteomes" id="UP000887565"/>
    </source>
</evidence>
<organism evidence="1 2">
    <name type="scientific">Romanomermis culicivorax</name>
    <name type="common">Nematode worm</name>
    <dbReference type="NCBI Taxonomy" id="13658"/>
    <lineage>
        <taxon>Eukaryota</taxon>
        <taxon>Metazoa</taxon>
        <taxon>Ecdysozoa</taxon>
        <taxon>Nematoda</taxon>
        <taxon>Enoplea</taxon>
        <taxon>Dorylaimia</taxon>
        <taxon>Mermithida</taxon>
        <taxon>Mermithoidea</taxon>
        <taxon>Mermithidae</taxon>
        <taxon>Romanomermis</taxon>
    </lineage>
</organism>
<evidence type="ECO:0000313" key="2">
    <source>
        <dbReference type="WBParaSite" id="nRc.2.0.1.t03734-RA"/>
    </source>
</evidence>